<dbReference type="EMBL" id="JBDFQZ010000001">
    <property type="protein sequence ID" value="KAK9756094.1"/>
    <property type="molecule type" value="Genomic_DNA"/>
</dbReference>
<evidence type="ECO:0008006" key="3">
    <source>
        <dbReference type="Google" id="ProtNLM"/>
    </source>
</evidence>
<organism evidence="1 2">
    <name type="scientific">Saponaria officinalis</name>
    <name type="common">Common soapwort</name>
    <name type="synonym">Lychnis saponaria</name>
    <dbReference type="NCBI Taxonomy" id="3572"/>
    <lineage>
        <taxon>Eukaryota</taxon>
        <taxon>Viridiplantae</taxon>
        <taxon>Streptophyta</taxon>
        <taxon>Embryophyta</taxon>
        <taxon>Tracheophyta</taxon>
        <taxon>Spermatophyta</taxon>
        <taxon>Magnoliopsida</taxon>
        <taxon>eudicotyledons</taxon>
        <taxon>Gunneridae</taxon>
        <taxon>Pentapetalae</taxon>
        <taxon>Caryophyllales</taxon>
        <taxon>Caryophyllaceae</taxon>
        <taxon>Caryophylleae</taxon>
        <taxon>Saponaria</taxon>
    </lineage>
</organism>
<gene>
    <name evidence="1" type="ORF">RND81_01G072800</name>
</gene>
<proteinExistence type="predicted"/>
<dbReference type="PANTHER" id="PTHR47718">
    <property type="entry name" value="OS01G0519700 PROTEIN"/>
    <property type="match status" value="1"/>
</dbReference>
<keyword evidence="2" id="KW-1185">Reference proteome</keyword>
<sequence length="208" mass="24663">MGKAISDVMPDTWHGLCTWHIMQNATKHLIHSGSSVLKEYKACMYDYEEENVFEEAFTALRGKVQKISWLDSIYALKLKWAECYMSNVFSLGMRSTQLSESFNKDLKDYLQCDLDIMRFFNHFERVLRQKRQKELISEFESREKLPRLKLRRTPLLRQASQVYTPKVFEAFQDEYDWSTTAYIKPRQESQSINEYIVVISDPENDKKG</sequence>
<name>A0AAW1NCQ3_SAPOF</name>
<reference evidence="1" key="1">
    <citation type="submission" date="2024-03" db="EMBL/GenBank/DDBJ databases">
        <title>WGS assembly of Saponaria officinalis var. Norfolk2.</title>
        <authorList>
            <person name="Jenkins J."/>
            <person name="Shu S."/>
            <person name="Grimwood J."/>
            <person name="Barry K."/>
            <person name="Goodstein D."/>
            <person name="Schmutz J."/>
            <person name="Leebens-Mack J."/>
            <person name="Osbourn A."/>
        </authorList>
    </citation>
    <scope>NUCLEOTIDE SEQUENCE [LARGE SCALE GENOMIC DNA]</scope>
    <source>
        <strain evidence="1">JIC</strain>
    </source>
</reference>
<dbReference type="Proteomes" id="UP001443914">
    <property type="component" value="Unassembled WGS sequence"/>
</dbReference>
<protein>
    <recommendedName>
        <fullName evidence="3">Protein FAR1-RELATED SEQUENCE</fullName>
    </recommendedName>
</protein>
<dbReference type="PANTHER" id="PTHR47718:SF2">
    <property type="entry name" value="PROTEIN FAR1-RELATED SEQUENCE 5-LIKE"/>
    <property type="match status" value="1"/>
</dbReference>
<evidence type="ECO:0000313" key="2">
    <source>
        <dbReference type="Proteomes" id="UP001443914"/>
    </source>
</evidence>
<comment type="caution">
    <text evidence="1">The sequence shown here is derived from an EMBL/GenBank/DDBJ whole genome shotgun (WGS) entry which is preliminary data.</text>
</comment>
<dbReference type="AlphaFoldDB" id="A0AAW1NCQ3"/>
<evidence type="ECO:0000313" key="1">
    <source>
        <dbReference type="EMBL" id="KAK9756094.1"/>
    </source>
</evidence>
<accession>A0AAW1NCQ3</accession>